<evidence type="ECO:0000313" key="1">
    <source>
        <dbReference type="EMBL" id="KAK3791097.1"/>
    </source>
</evidence>
<organism evidence="1 2">
    <name type="scientific">Elysia crispata</name>
    <name type="common">lettuce slug</name>
    <dbReference type="NCBI Taxonomy" id="231223"/>
    <lineage>
        <taxon>Eukaryota</taxon>
        <taxon>Metazoa</taxon>
        <taxon>Spiralia</taxon>
        <taxon>Lophotrochozoa</taxon>
        <taxon>Mollusca</taxon>
        <taxon>Gastropoda</taxon>
        <taxon>Heterobranchia</taxon>
        <taxon>Euthyneura</taxon>
        <taxon>Panpulmonata</taxon>
        <taxon>Sacoglossa</taxon>
        <taxon>Placobranchoidea</taxon>
        <taxon>Plakobranchidae</taxon>
        <taxon>Elysia</taxon>
    </lineage>
</organism>
<dbReference type="AlphaFoldDB" id="A0AAE1AQT3"/>
<proteinExistence type="predicted"/>
<keyword evidence="2" id="KW-1185">Reference proteome</keyword>
<reference evidence="1" key="1">
    <citation type="journal article" date="2023" name="G3 (Bethesda)">
        <title>A reference genome for the long-term kleptoplast-retaining sea slug Elysia crispata morphotype clarki.</title>
        <authorList>
            <person name="Eastman K.E."/>
            <person name="Pendleton A.L."/>
            <person name="Shaikh M.A."/>
            <person name="Suttiyut T."/>
            <person name="Ogas R."/>
            <person name="Tomko P."/>
            <person name="Gavelis G."/>
            <person name="Widhalm J.R."/>
            <person name="Wisecaver J.H."/>
        </authorList>
    </citation>
    <scope>NUCLEOTIDE SEQUENCE</scope>
    <source>
        <strain evidence="1">ECLA1</strain>
    </source>
</reference>
<sequence>MFHRFRVGTLHPAYVVVQLAAAHIILTVTFTRVCGPCQLHWIRNCGATWTVRFRSGLSCMRSFRCSWESQQTGLRPFDQCATLLGDLLLPVTAQWSQHLRVCSLVPGVFNPCVVIFSLKQWVPVRVFVSYRLNEKIAAQGK</sequence>
<accession>A0AAE1AQT3</accession>
<gene>
    <name evidence="1" type="ORF">RRG08_010500</name>
</gene>
<comment type="caution">
    <text evidence="1">The sequence shown here is derived from an EMBL/GenBank/DDBJ whole genome shotgun (WGS) entry which is preliminary data.</text>
</comment>
<name>A0AAE1AQT3_9GAST</name>
<protein>
    <submittedName>
        <fullName evidence="1">Uncharacterized protein</fullName>
    </submittedName>
</protein>
<dbReference type="Proteomes" id="UP001283361">
    <property type="component" value="Unassembled WGS sequence"/>
</dbReference>
<evidence type="ECO:0000313" key="2">
    <source>
        <dbReference type="Proteomes" id="UP001283361"/>
    </source>
</evidence>
<dbReference type="EMBL" id="JAWDGP010001486">
    <property type="protein sequence ID" value="KAK3791097.1"/>
    <property type="molecule type" value="Genomic_DNA"/>
</dbReference>